<dbReference type="EMBL" id="CP129118">
    <property type="protein sequence ID" value="WOV89282.1"/>
    <property type="molecule type" value="Genomic_DNA"/>
</dbReference>
<name>A0ABZ0LAE4_9BACL</name>
<organism evidence="1 2">
    <name type="scientific">Sporosarcina oncorhynchi</name>
    <dbReference type="NCBI Taxonomy" id="3056444"/>
    <lineage>
        <taxon>Bacteria</taxon>
        <taxon>Bacillati</taxon>
        <taxon>Bacillota</taxon>
        <taxon>Bacilli</taxon>
        <taxon>Bacillales</taxon>
        <taxon>Caryophanaceae</taxon>
        <taxon>Sporosarcina</taxon>
    </lineage>
</organism>
<reference evidence="1 2" key="1">
    <citation type="submission" date="2023-06" db="EMBL/GenBank/DDBJ databases">
        <title>Sporosarcina sp. nov., isolated from Korean tranditional fermented seafood 'Jeotgal'.</title>
        <authorList>
            <person name="Yang A.I."/>
            <person name="Shin N.-R."/>
        </authorList>
    </citation>
    <scope>NUCLEOTIDE SEQUENCE [LARGE SCALE GENOMIC DNA]</scope>
    <source>
        <strain evidence="1 2">T2O-4</strain>
    </source>
</reference>
<protein>
    <submittedName>
        <fullName evidence="1">CxxH/CxxC protein</fullName>
    </submittedName>
</protein>
<sequence>MKRYSCQSHIDQVIEEFITTEETFPILEKIDIDDKLSTTCEYCDTPASYVVANG</sequence>
<dbReference type="Proteomes" id="UP001303902">
    <property type="component" value="Chromosome"/>
</dbReference>
<evidence type="ECO:0000313" key="2">
    <source>
        <dbReference type="Proteomes" id="UP001303902"/>
    </source>
</evidence>
<accession>A0ABZ0LAE4</accession>
<dbReference type="InterPro" id="IPR025626">
    <property type="entry name" value="YyzF"/>
</dbReference>
<gene>
    <name evidence="1" type="ORF">QWT69_17095</name>
</gene>
<dbReference type="Pfam" id="PF14116">
    <property type="entry name" value="YyzF"/>
    <property type="match status" value="1"/>
</dbReference>
<proteinExistence type="predicted"/>
<evidence type="ECO:0000313" key="1">
    <source>
        <dbReference type="EMBL" id="WOV89282.1"/>
    </source>
</evidence>
<keyword evidence="2" id="KW-1185">Reference proteome</keyword>
<dbReference type="NCBIfam" id="TIGR04129">
    <property type="entry name" value="CxxH_BA5709"/>
    <property type="match status" value="1"/>
</dbReference>
<dbReference type="RefSeq" id="WP_317971164.1">
    <property type="nucleotide sequence ID" value="NZ_CP129118.1"/>
</dbReference>